<evidence type="ECO:0000313" key="3">
    <source>
        <dbReference type="Proteomes" id="UP001206206"/>
    </source>
</evidence>
<comment type="caution">
    <text evidence="2">The sequence shown here is derived from an EMBL/GenBank/DDBJ whole genome shotgun (WGS) entry which is preliminary data.</text>
</comment>
<organism evidence="2 3">
    <name type="scientific">Streptantibioticus rubrisoli</name>
    <dbReference type="NCBI Taxonomy" id="1387313"/>
    <lineage>
        <taxon>Bacteria</taxon>
        <taxon>Bacillati</taxon>
        <taxon>Actinomycetota</taxon>
        <taxon>Actinomycetes</taxon>
        <taxon>Kitasatosporales</taxon>
        <taxon>Streptomycetaceae</taxon>
        <taxon>Streptantibioticus</taxon>
    </lineage>
</organism>
<keyword evidence="3" id="KW-1185">Reference proteome</keyword>
<dbReference type="EMBL" id="JANFNH010000009">
    <property type="protein sequence ID" value="MCQ4042707.1"/>
    <property type="molecule type" value="Genomic_DNA"/>
</dbReference>
<evidence type="ECO:0000256" key="1">
    <source>
        <dbReference type="SAM" id="MobiDB-lite"/>
    </source>
</evidence>
<accession>A0ABT1PBG0</accession>
<evidence type="ECO:0000313" key="2">
    <source>
        <dbReference type="EMBL" id="MCQ4042707.1"/>
    </source>
</evidence>
<dbReference type="RefSeq" id="WP_255927142.1">
    <property type="nucleotide sequence ID" value="NZ_JANFNH010000009.1"/>
</dbReference>
<reference evidence="2 3" key="1">
    <citation type="submission" date="2022-06" db="EMBL/GenBank/DDBJ databases">
        <title>Draft genome sequence of type strain Streptomyces rubrisoli DSM 42083.</title>
        <authorList>
            <person name="Duangmal K."/>
            <person name="Klaysubun C."/>
        </authorList>
    </citation>
    <scope>NUCLEOTIDE SEQUENCE [LARGE SCALE GENOMIC DNA]</scope>
    <source>
        <strain evidence="2 3">DSM 42083</strain>
    </source>
</reference>
<name>A0ABT1PBG0_9ACTN</name>
<feature type="region of interest" description="Disordered" evidence="1">
    <location>
        <begin position="90"/>
        <end position="163"/>
    </location>
</feature>
<sequence>MARDAIAAALAVPSDTIAVDLLVPQVAPLLRDVWEARSLRAAAVDAEEHSLAQAARALFEELRVSQGDACRLLGMSQQEVARLLPVHASGGSSSWRLDAPPPSTGVPARTNRSSGELPQHLTGQQRRRPALANQPLDNAVPTRPERRRSPSATRPSWAIADDD</sequence>
<dbReference type="Proteomes" id="UP001206206">
    <property type="component" value="Unassembled WGS sequence"/>
</dbReference>
<feature type="compositionally biased region" description="Polar residues" evidence="1">
    <location>
        <begin position="110"/>
        <end position="124"/>
    </location>
</feature>
<proteinExistence type="predicted"/>
<gene>
    <name evidence="2" type="ORF">NON19_11845</name>
</gene>
<protein>
    <submittedName>
        <fullName evidence="2">UPF0175 family protein</fullName>
    </submittedName>
</protein>